<name>A0ABU2YJS2_9FLAO</name>
<dbReference type="EMBL" id="JAVRIA010000002">
    <property type="protein sequence ID" value="MDT0558062.1"/>
    <property type="molecule type" value="Genomic_DNA"/>
</dbReference>
<proteinExistence type="predicted"/>
<feature type="transmembrane region" description="Helical" evidence="1">
    <location>
        <begin position="237"/>
        <end position="255"/>
    </location>
</feature>
<keyword evidence="1" id="KW-1133">Transmembrane helix</keyword>
<gene>
    <name evidence="2" type="ORF">RM697_05365</name>
</gene>
<feature type="transmembrane region" description="Helical" evidence="1">
    <location>
        <begin position="261"/>
        <end position="282"/>
    </location>
</feature>
<feature type="transmembrane region" description="Helical" evidence="1">
    <location>
        <begin position="394"/>
        <end position="413"/>
    </location>
</feature>
<comment type="caution">
    <text evidence="2">The sequence shown here is derived from an EMBL/GenBank/DDBJ whole genome shotgun (WGS) entry which is preliminary data.</text>
</comment>
<evidence type="ECO:0008006" key="4">
    <source>
        <dbReference type="Google" id="ProtNLM"/>
    </source>
</evidence>
<feature type="transmembrane region" description="Helical" evidence="1">
    <location>
        <begin position="52"/>
        <end position="72"/>
    </location>
</feature>
<feature type="transmembrane region" description="Helical" evidence="1">
    <location>
        <begin position="371"/>
        <end position="388"/>
    </location>
</feature>
<feature type="transmembrane region" description="Helical" evidence="1">
    <location>
        <begin position="303"/>
        <end position="328"/>
    </location>
</feature>
<reference evidence="2 3" key="1">
    <citation type="submission" date="2023-09" db="EMBL/GenBank/DDBJ databases">
        <authorList>
            <person name="Rey-Velasco X."/>
        </authorList>
    </citation>
    <scope>NUCLEOTIDE SEQUENCE [LARGE SCALE GENOMIC DNA]</scope>
    <source>
        <strain evidence="2 3">W332</strain>
    </source>
</reference>
<evidence type="ECO:0000313" key="3">
    <source>
        <dbReference type="Proteomes" id="UP001259492"/>
    </source>
</evidence>
<dbReference type="RefSeq" id="WP_311426833.1">
    <property type="nucleotide sequence ID" value="NZ_JAVRIA010000002.1"/>
</dbReference>
<keyword evidence="1" id="KW-0812">Transmembrane</keyword>
<accession>A0ABU2YJS2</accession>
<evidence type="ECO:0000256" key="1">
    <source>
        <dbReference type="SAM" id="Phobius"/>
    </source>
</evidence>
<feature type="transmembrane region" description="Helical" evidence="1">
    <location>
        <begin position="145"/>
        <end position="169"/>
    </location>
</feature>
<feature type="transmembrane region" description="Helical" evidence="1">
    <location>
        <begin position="116"/>
        <end position="133"/>
    </location>
</feature>
<protein>
    <recommendedName>
        <fullName evidence="4">Polysaccharide biosynthesis protein</fullName>
    </recommendedName>
</protein>
<feature type="transmembrane region" description="Helical" evidence="1">
    <location>
        <begin position="21"/>
        <end position="40"/>
    </location>
</feature>
<keyword evidence="1" id="KW-0472">Membrane</keyword>
<feature type="transmembrane region" description="Helical" evidence="1">
    <location>
        <begin position="175"/>
        <end position="196"/>
    </location>
</feature>
<feature type="transmembrane region" description="Helical" evidence="1">
    <location>
        <begin position="92"/>
        <end position="110"/>
    </location>
</feature>
<sequence length="419" mass="48743">MSKLTQLYSKYLKDKLGLINLFGKVFGRGLFLLLTSFFAYNLSVKDFAGFAIFWSTLRMFTFFSTNNLYIIYFNKVRENLIEHRIWSKTTSVNILFTLVLFSSISFGISIFIFKDFYFSLLLLPTLLFSVIIRNLSEFAKSDNSLYLSIFIEDFLLYFLFFISGIIGIFISNSLFSIVVALLISTTITALACVILFKRKFNIKITSYKINLNDFSIQDFRLGINYTILRGNEFLSNFAVRYLGQIYFGDLFVAYAHIMYQFYNVFTLLTMAVISGLQSKIAIKKTSEFNRIFIKKMYLVILKTIVPFVLGLISIILIFNTQILSIFFPKYVAYNTLLVKVSLVGLVFMLIQPLVFILIYNNKITKIKTLNFTQYLVVFAVYLLPLFIIDISEQFWLIIIMLNFILVQGAYAIVRYNRIE</sequence>
<feature type="transmembrane region" description="Helical" evidence="1">
    <location>
        <begin position="340"/>
        <end position="359"/>
    </location>
</feature>
<dbReference type="Proteomes" id="UP001259492">
    <property type="component" value="Unassembled WGS sequence"/>
</dbReference>
<evidence type="ECO:0000313" key="2">
    <source>
        <dbReference type="EMBL" id="MDT0558062.1"/>
    </source>
</evidence>
<keyword evidence="3" id="KW-1185">Reference proteome</keyword>
<organism evidence="2 3">
    <name type="scientific">Microcosmobacter mediterraneus</name>
    <dbReference type="NCBI Taxonomy" id="3075607"/>
    <lineage>
        <taxon>Bacteria</taxon>
        <taxon>Pseudomonadati</taxon>
        <taxon>Bacteroidota</taxon>
        <taxon>Flavobacteriia</taxon>
        <taxon>Flavobacteriales</taxon>
        <taxon>Flavobacteriaceae</taxon>
        <taxon>Microcosmobacter</taxon>
    </lineage>
</organism>